<protein>
    <recommendedName>
        <fullName evidence="3">F-box domain-containing protein</fullName>
    </recommendedName>
</protein>
<dbReference type="Proteomes" id="UP000054771">
    <property type="component" value="Unassembled WGS sequence"/>
</dbReference>
<gene>
    <name evidence="1" type="ORF">ASPCAL11810</name>
</gene>
<organism evidence="1 2">
    <name type="scientific">Aspergillus calidoustus</name>
    <dbReference type="NCBI Taxonomy" id="454130"/>
    <lineage>
        <taxon>Eukaryota</taxon>
        <taxon>Fungi</taxon>
        <taxon>Dikarya</taxon>
        <taxon>Ascomycota</taxon>
        <taxon>Pezizomycotina</taxon>
        <taxon>Eurotiomycetes</taxon>
        <taxon>Eurotiomycetidae</taxon>
        <taxon>Eurotiales</taxon>
        <taxon>Aspergillaceae</taxon>
        <taxon>Aspergillus</taxon>
        <taxon>Aspergillus subgen. Nidulantes</taxon>
    </lineage>
</organism>
<keyword evidence="2" id="KW-1185">Reference proteome</keyword>
<evidence type="ECO:0008006" key="3">
    <source>
        <dbReference type="Google" id="ProtNLM"/>
    </source>
</evidence>
<dbReference type="AlphaFoldDB" id="A0A0U5GBP5"/>
<sequence>MNIHLPSEIWLHIGEEITQQRQHTLRSLAETCRSFHAIFTPLFLASLRFTKFERISSPEFGKCAPLRSLLHVRTLKIYAGCTYAEAFEPEEEAVLYARFHRNLIRCLENMPNLASFTVGLPGPWKTTQEDDDGVSFLPLFSNLLQTLQSSCTRLQTLVLSVGDLPALDSSQWLLFASQSDMHRLVAFQNLASLSVAGGFLLPDSTDAVVSTLLASPGLRDLSLEQYSVPLLNVCTQYADAGGKPLALRRLKYRTMHLRELDAWPHLHRLTDLGRLETMELETGRDSTSMAGIPFTPPRTIHVALTDPDQFRSLRRLAVDFLDDALIAALRRVGQRLHFPPWFLSELFFETYDSHGAIKDGFLFHPEKVKYWPTCFVLGSNVGKANTAVFRQRLALEVSHWKALRLLHLQLDMKAEKSRLLALTNSLNTNLRELYISDDIRAHKHYPFAEDLNYGSDFDFAMKLCVNSKIAYLVLFDSYFRVVRGGGNDAQSVQLEYVDLRSSEAEEAEIFMLYRERTEV</sequence>
<dbReference type="EMBL" id="CDMC01000012">
    <property type="protein sequence ID" value="CEL08663.1"/>
    <property type="molecule type" value="Genomic_DNA"/>
</dbReference>
<evidence type="ECO:0000313" key="1">
    <source>
        <dbReference type="EMBL" id="CEL08663.1"/>
    </source>
</evidence>
<dbReference type="OrthoDB" id="3541994at2759"/>
<name>A0A0U5GBP5_ASPCI</name>
<accession>A0A0U5GBP5</accession>
<evidence type="ECO:0000313" key="2">
    <source>
        <dbReference type="Proteomes" id="UP000054771"/>
    </source>
</evidence>
<reference evidence="2" key="1">
    <citation type="journal article" date="2016" name="Genome Announc.">
        <title>Draft genome sequences of fungus Aspergillus calidoustus.</title>
        <authorList>
            <person name="Horn F."/>
            <person name="Linde J."/>
            <person name="Mattern D.J."/>
            <person name="Walther G."/>
            <person name="Guthke R."/>
            <person name="Scherlach K."/>
            <person name="Martin K."/>
            <person name="Brakhage A.A."/>
            <person name="Petzke L."/>
            <person name="Valiante V."/>
        </authorList>
    </citation>
    <scope>NUCLEOTIDE SEQUENCE [LARGE SCALE GENOMIC DNA]</scope>
    <source>
        <strain evidence="2">SF006504</strain>
    </source>
</reference>
<proteinExistence type="predicted"/>